<dbReference type="InterPro" id="IPR004528">
    <property type="entry name" value="KdsB"/>
</dbReference>
<dbReference type="EMBL" id="UINC01003081">
    <property type="protein sequence ID" value="SVA03193.1"/>
    <property type="molecule type" value="Genomic_DNA"/>
</dbReference>
<accession>A0A381SPI7</accession>
<organism evidence="3">
    <name type="scientific">marine metagenome</name>
    <dbReference type="NCBI Taxonomy" id="408172"/>
    <lineage>
        <taxon>unclassified sequences</taxon>
        <taxon>metagenomes</taxon>
        <taxon>ecological metagenomes</taxon>
    </lineage>
</organism>
<dbReference type="InterPro" id="IPR003329">
    <property type="entry name" value="Cytidylyl_trans"/>
</dbReference>
<dbReference type="AlphaFoldDB" id="A0A381SPI7"/>
<keyword evidence="1" id="KW-0808">Transferase</keyword>
<dbReference type="GO" id="GO:0008690">
    <property type="term" value="F:3-deoxy-manno-octulosonate cytidylyltransferase activity"/>
    <property type="evidence" value="ECO:0007669"/>
    <property type="project" value="InterPro"/>
</dbReference>
<evidence type="ECO:0000256" key="1">
    <source>
        <dbReference type="ARBA" id="ARBA00022679"/>
    </source>
</evidence>
<dbReference type="SUPFAM" id="SSF53448">
    <property type="entry name" value="Nucleotide-diphospho-sugar transferases"/>
    <property type="match status" value="1"/>
</dbReference>
<protein>
    <recommendedName>
        <fullName evidence="4">3-deoxy-manno-octulosonate cytidylyltransferase</fullName>
    </recommendedName>
</protein>
<reference evidence="3" key="1">
    <citation type="submission" date="2018-05" db="EMBL/GenBank/DDBJ databases">
        <authorList>
            <person name="Lanie J.A."/>
            <person name="Ng W.-L."/>
            <person name="Kazmierczak K.M."/>
            <person name="Andrzejewski T.M."/>
            <person name="Davidsen T.M."/>
            <person name="Wayne K.J."/>
            <person name="Tettelin H."/>
            <person name="Glass J.I."/>
            <person name="Rusch D."/>
            <person name="Podicherti R."/>
            <person name="Tsui H.-C.T."/>
            <person name="Winkler M.E."/>
        </authorList>
    </citation>
    <scope>NUCLEOTIDE SEQUENCE</scope>
</reference>
<dbReference type="PANTHER" id="PTHR42866">
    <property type="entry name" value="3-DEOXY-MANNO-OCTULOSONATE CYTIDYLYLTRANSFERASE"/>
    <property type="match status" value="1"/>
</dbReference>
<name>A0A381SPI7_9ZZZZ</name>
<dbReference type="PANTHER" id="PTHR42866:SF2">
    <property type="entry name" value="3-DEOXY-MANNO-OCTULOSONATE CYTIDYLYLTRANSFERASE, MITOCHONDRIAL"/>
    <property type="match status" value="1"/>
</dbReference>
<dbReference type="NCBIfam" id="NF003952">
    <property type="entry name" value="PRK05450.1-5"/>
    <property type="match status" value="1"/>
</dbReference>
<evidence type="ECO:0000313" key="3">
    <source>
        <dbReference type="EMBL" id="SVA03193.1"/>
    </source>
</evidence>
<evidence type="ECO:0008006" key="4">
    <source>
        <dbReference type="Google" id="ProtNLM"/>
    </source>
</evidence>
<evidence type="ECO:0000256" key="2">
    <source>
        <dbReference type="ARBA" id="ARBA00022695"/>
    </source>
</evidence>
<dbReference type="GO" id="GO:0005829">
    <property type="term" value="C:cytosol"/>
    <property type="evidence" value="ECO:0007669"/>
    <property type="project" value="TreeGrafter"/>
</dbReference>
<dbReference type="Gene3D" id="3.90.550.10">
    <property type="entry name" value="Spore Coat Polysaccharide Biosynthesis Protein SpsA, Chain A"/>
    <property type="match status" value="1"/>
</dbReference>
<proteinExistence type="predicted"/>
<dbReference type="Pfam" id="PF02348">
    <property type="entry name" value="CTP_transf_3"/>
    <property type="match status" value="1"/>
</dbReference>
<keyword evidence="2" id="KW-0548">Nucleotidyltransferase</keyword>
<dbReference type="InterPro" id="IPR029044">
    <property type="entry name" value="Nucleotide-diphossugar_trans"/>
</dbReference>
<dbReference type="NCBIfam" id="TIGR00466">
    <property type="entry name" value="kdsB"/>
    <property type="match status" value="1"/>
</dbReference>
<sequence>MNVGIIPARLASNRFPKKILAILDGKPMIAHVMERALKAEKLDKVILAIDSDETREALKEFDFEMVMTSQEHLSGTDRVAEVVQGIEEAEVIINIQGDEPLVDPNVIDGLVDTFQDPAVNMATVVSRKLMVNDLLNPNVVKAILDEKRNAVEFKRNIFDLEIGGVYRHIGMYGFRRKALFHFTVLEPSKREQERKLEQMRALDNDMSIRALITACDSWAVDTKEDLNKVAQIMGVSIETAVEQDG</sequence>
<dbReference type="CDD" id="cd02517">
    <property type="entry name" value="CMP-KDO-Synthetase"/>
    <property type="match status" value="1"/>
</dbReference>
<gene>
    <name evidence="3" type="ORF">METZ01_LOCUS56047</name>
</gene>